<proteinExistence type="predicted"/>
<dbReference type="STRING" id="941907.SAMN06295910_1924"/>
<evidence type="ECO:0000259" key="1">
    <source>
        <dbReference type="Pfam" id="PF00717"/>
    </source>
</evidence>
<name>A0A1X7GJ70_9SPHN</name>
<dbReference type="Proteomes" id="UP000192934">
    <property type="component" value="Chromosome I"/>
</dbReference>
<sequence length="253" mass="27714">MSADAKIDAPEGVCNIADTMAEPQNSALYDALMAVKPPELTRNAWAMKAGVNRSVFADIKSRGNAKHDTLDKLLDAIGVSFAQFDAGRATVRTEVAGTGIQDVRREFLGEGPSAPLPLLGSAMGSEFGDIDAHIEMTELHVGEVLDYLARPATLREDQNAYALTIIGDSMFPRFKPGERAAVSPRQAVHIGDDVIVQLRAADGEDERVKMVLVKELVRRSAAFIELRQYNPDVTFRIEANRVKHMHRVSGRLF</sequence>
<dbReference type="Pfam" id="PF00717">
    <property type="entry name" value="Peptidase_S24"/>
    <property type="match status" value="1"/>
</dbReference>
<gene>
    <name evidence="2" type="ORF">SAMN06295910_1924</name>
</gene>
<evidence type="ECO:0000313" key="2">
    <source>
        <dbReference type="EMBL" id="SMF70652.1"/>
    </source>
</evidence>
<dbReference type="InterPro" id="IPR015927">
    <property type="entry name" value="Peptidase_S24_S26A/B/C"/>
</dbReference>
<keyword evidence="3" id="KW-1185">Reference proteome</keyword>
<accession>A0A1X7GJ70</accession>
<protein>
    <submittedName>
        <fullName evidence="2">Peptidase S24-like</fullName>
    </submittedName>
</protein>
<evidence type="ECO:0000313" key="3">
    <source>
        <dbReference type="Proteomes" id="UP000192934"/>
    </source>
</evidence>
<dbReference type="Gene3D" id="2.10.109.10">
    <property type="entry name" value="Umud Fragment, subunit A"/>
    <property type="match status" value="1"/>
</dbReference>
<reference evidence="3" key="1">
    <citation type="submission" date="2017-04" db="EMBL/GenBank/DDBJ databases">
        <authorList>
            <person name="Varghese N."/>
            <person name="Submissions S."/>
        </authorList>
    </citation>
    <scope>NUCLEOTIDE SEQUENCE [LARGE SCALE GENOMIC DNA]</scope>
    <source>
        <strain evidence="3">Dd16</strain>
    </source>
</reference>
<dbReference type="AlphaFoldDB" id="A0A1X7GJ70"/>
<dbReference type="CDD" id="cd06529">
    <property type="entry name" value="S24_LexA-like"/>
    <property type="match status" value="1"/>
</dbReference>
<dbReference type="EMBL" id="LT840185">
    <property type="protein sequence ID" value="SMF70652.1"/>
    <property type="molecule type" value="Genomic_DNA"/>
</dbReference>
<dbReference type="InterPro" id="IPR039418">
    <property type="entry name" value="LexA-like"/>
</dbReference>
<organism evidence="2 3">
    <name type="scientific">Allosphingosinicella indica</name>
    <dbReference type="NCBI Taxonomy" id="941907"/>
    <lineage>
        <taxon>Bacteria</taxon>
        <taxon>Pseudomonadati</taxon>
        <taxon>Pseudomonadota</taxon>
        <taxon>Alphaproteobacteria</taxon>
        <taxon>Sphingomonadales</taxon>
        <taxon>Sphingomonadaceae</taxon>
        <taxon>Allosphingosinicella</taxon>
    </lineage>
</organism>
<dbReference type="SUPFAM" id="SSF51306">
    <property type="entry name" value="LexA/Signal peptidase"/>
    <property type="match status" value="1"/>
</dbReference>
<feature type="domain" description="Peptidase S24/S26A/S26B/S26C" evidence="1">
    <location>
        <begin position="150"/>
        <end position="234"/>
    </location>
</feature>
<dbReference type="InterPro" id="IPR036286">
    <property type="entry name" value="LexA/Signal_pep-like_sf"/>
</dbReference>